<dbReference type="InterPro" id="IPR029030">
    <property type="entry name" value="Caspase-like_dom_sf"/>
</dbReference>
<evidence type="ECO:0000259" key="1">
    <source>
        <dbReference type="Pfam" id="PF00656"/>
    </source>
</evidence>
<sequence length="249" mass="28535">MKSKAILFGINYNNTPQARLRGCVNDVRNMAKFLKEKAKYDVVKAYTDDDDFNKVTGSYIINSIYKLAIDSHRHNLDRVWIHYSGHGCAINDRDGDESDGKDECIVPADYNYRGVITDDLIKRVLRYFNKRTQVTCIFDCCHSGTIGDLKYEYRDPHVYREENAKSKCQSNIMLLSGCMDHQTSADAYNVRGRREFSGAMTSCLLVAMENSSNAFEVFDDLKKMLRAKRFTQVPRLTSSFKVSSNTCLF</sequence>
<dbReference type="GO" id="GO:0005737">
    <property type="term" value="C:cytoplasm"/>
    <property type="evidence" value="ECO:0007669"/>
    <property type="project" value="TreeGrafter"/>
</dbReference>
<reference evidence="2" key="1">
    <citation type="journal article" date="2020" name="Nature">
        <title>Giant virus diversity and host interactions through global metagenomics.</title>
        <authorList>
            <person name="Schulz F."/>
            <person name="Roux S."/>
            <person name="Paez-Espino D."/>
            <person name="Jungbluth S."/>
            <person name="Walsh D.A."/>
            <person name="Denef V.J."/>
            <person name="McMahon K.D."/>
            <person name="Konstantinidis K.T."/>
            <person name="Eloe-Fadrosh E.A."/>
            <person name="Kyrpides N.C."/>
            <person name="Woyke T."/>
        </authorList>
    </citation>
    <scope>NUCLEOTIDE SEQUENCE</scope>
    <source>
        <strain evidence="2">GVMAG-M-3300021964-36</strain>
    </source>
</reference>
<dbReference type="PANTHER" id="PTHR48104:SF30">
    <property type="entry name" value="METACASPASE-1"/>
    <property type="match status" value="1"/>
</dbReference>
<proteinExistence type="predicted"/>
<dbReference type="Gene3D" id="3.40.50.12660">
    <property type="match status" value="1"/>
</dbReference>
<feature type="domain" description="Peptidase C14 caspase" evidence="1">
    <location>
        <begin position="3"/>
        <end position="239"/>
    </location>
</feature>
<dbReference type="InterPro" id="IPR011600">
    <property type="entry name" value="Pept_C14_caspase"/>
</dbReference>
<dbReference type="SUPFAM" id="SSF52129">
    <property type="entry name" value="Caspase-like"/>
    <property type="match status" value="1"/>
</dbReference>
<protein>
    <recommendedName>
        <fullName evidence="1">Peptidase C14 caspase domain-containing protein</fullName>
    </recommendedName>
</protein>
<dbReference type="AlphaFoldDB" id="A0A6C0CTM3"/>
<accession>A0A6C0CTM3</accession>
<dbReference type="InterPro" id="IPR050452">
    <property type="entry name" value="Metacaspase"/>
</dbReference>
<name>A0A6C0CTM3_9ZZZZ</name>
<dbReference type="Pfam" id="PF00656">
    <property type="entry name" value="Peptidase_C14"/>
    <property type="match status" value="1"/>
</dbReference>
<dbReference type="GO" id="GO:0004197">
    <property type="term" value="F:cysteine-type endopeptidase activity"/>
    <property type="evidence" value="ECO:0007669"/>
    <property type="project" value="InterPro"/>
</dbReference>
<dbReference type="EMBL" id="MN739483">
    <property type="protein sequence ID" value="QHT07577.1"/>
    <property type="molecule type" value="Genomic_DNA"/>
</dbReference>
<dbReference type="PANTHER" id="PTHR48104">
    <property type="entry name" value="METACASPASE-4"/>
    <property type="match status" value="1"/>
</dbReference>
<evidence type="ECO:0000313" key="2">
    <source>
        <dbReference type="EMBL" id="QHT07577.1"/>
    </source>
</evidence>
<dbReference type="GO" id="GO:0006508">
    <property type="term" value="P:proteolysis"/>
    <property type="evidence" value="ECO:0007669"/>
    <property type="project" value="InterPro"/>
</dbReference>
<organism evidence="2">
    <name type="scientific">viral metagenome</name>
    <dbReference type="NCBI Taxonomy" id="1070528"/>
    <lineage>
        <taxon>unclassified sequences</taxon>
        <taxon>metagenomes</taxon>
        <taxon>organismal metagenomes</taxon>
    </lineage>
</organism>